<dbReference type="Proteomes" id="UP000735541">
    <property type="component" value="Unassembled WGS sequence"/>
</dbReference>
<reference evidence="1 2" key="1">
    <citation type="submission" date="2021-07" db="EMBL/GenBank/DDBJ databases">
        <title>Sequencing Streptomyces halstedii LGO-A4 genome an citrus endophytic actinomycete.</title>
        <authorList>
            <person name="Samborskyy M."/>
            <person name="Scott N."/>
            <person name="Deglau R."/>
            <person name="Dickens S."/>
            <person name="Oliveira L.G."/>
        </authorList>
    </citation>
    <scope>NUCLEOTIDE SEQUENCE [LARGE SCALE GENOMIC DNA]</scope>
    <source>
        <strain evidence="1 2">LGO-A4</strain>
    </source>
</reference>
<comment type="caution">
    <text evidence="1">The sequence shown here is derived from an EMBL/GenBank/DDBJ whole genome shotgun (WGS) entry which is preliminary data.</text>
</comment>
<organism evidence="1 2">
    <name type="scientific">Streptomyces halstedii</name>
    <dbReference type="NCBI Taxonomy" id="1944"/>
    <lineage>
        <taxon>Bacteria</taxon>
        <taxon>Bacillati</taxon>
        <taxon>Actinomycetota</taxon>
        <taxon>Actinomycetes</taxon>
        <taxon>Kitasatosporales</taxon>
        <taxon>Streptomycetaceae</taxon>
        <taxon>Streptomyces</taxon>
    </lineage>
</organism>
<dbReference type="RefSeq" id="WP_228870028.1">
    <property type="nucleotide sequence ID" value="NZ_JAHUVW010000001.1"/>
</dbReference>
<sequence>MTEIAIRQPASLDGSVRFAQLLADADLLPKQFVGKPANVLYAIEYGRTLGITPVAAITGIHVIEGKPSASSGLIGALVRQAGHKLRVKSDGGTTATAQIVRADDPGFTYECTWTLERAVQAGLCQVKDNKPWARDRNGKPTAWEKYPAAMLKARAITEVARDACEDVLFGLHYTPEELGAIVNQDGEPVEATVQQLHRVQPGETDPWASAPDQMISAVSKDRLVDLTQFVLMAEEAPDADAVRAIWQQAKQAGAPEHLLDKIVATGRERAAAAEPGPAAEVVDAEVVTTPEDDYAAAVAELRAAAEAAHLEDFDNGVAGALGMPLAEAPVEAIRALAAQIRPAA</sequence>
<name>A0ABS6TTC9_STRHA</name>
<evidence type="ECO:0008006" key="3">
    <source>
        <dbReference type="Google" id="ProtNLM"/>
    </source>
</evidence>
<proteinExistence type="predicted"/>
<keyword evidence="2" id="KW-1185">Reference proteome</keyword>
<dbReference type="EMBL" id="JAHUVW010000001">
    <property type="protein sequence ID" value="MBV7671411.1"/>
    <property type="molecule type" value="Genomic_DNA"/>
</dbReference>
<evidence type="ECO:0000313" key="1">
    <source>
        <dbReference type="EMBL" id="MBV7671411.1"/>
    </source>
</evidence>
<protein>
    <recommendedName>
        <fullName evidence="3">Recombinase RecT</fullName>
    </recommendedName>
</protein>
<gene>
    <name evidence="1" type="ORF">STHAL_18340</name>
</gene>
<accession>A0ABS6TTC9</accession>
<evidence type="ECO:0000313" key="2">
    <source>
        <dbReference type="Proteomes" id="UP000735541"/>
    </source>
</evidence>